<keyword evidence="2" id="KW-1185">Reference proteome</keyword>
<evidence type="ECO:0000313" key="1">
    <source>
        <dbReference type="EMBL" id="PTM59938.1"/>
    </source>
</evidence>
<dbReference type="Proteomes" id="UP000241639">
    <property type="component" value="Unassembled WGS sequence"/>
</dbReference>
<sequence length="155" mass="17145">MKKWSIVLVAGCCLLLAACGNQWPQPSLERDLDAAAQKVIKSEEGIGQGSSLLRMSQIANFDWDYVYVFGPDTSGEEIKARMGIDWDQAEDLKEREENLLVFVKNNKVVRFVSHPLAKGEFADLQHPRTPGTAVFIAEREADGNQLIQPVNSGGN</sequence>
<organism evidence="1 2">
    <name type="scientific">Desmospora activa DSM 45169</name>
    <dbReference type="NCBI Taxonomy" id="1121389"/>
    <lineage>
        <taxon>Bacteria</taxon>
        <taxon>Bacillati</taxon>
        <taxon>Bacillota</taxon>
        <taxon>Bacilli</taxon>
        <taxon>Bacillales</taxon>
        <taxon>Thermoactinomycetaceae</taxon>
        <taxon>Desmospora</taxon>
    </lineage>
</organism>
<accession>A0A2T4ZDG2</accession>
<proteinExistence type="predicted"/>
<dbReference type="PROSITE" id="PS51257">
    <property type="entry name" value="PROKAR_LIPOPROTEIN"/>
    <property type="match status" value="1"/>
</dbReference>
<gene>
    <name evidence="1" type="ORF">C8J48_2575</name>
</gene>
<evidence type="ECO:0000313" key="2">
    <source>
        <dbReference type="Proteomes" id="UP000241639"/>
    </source>
</evidence>
<dbReference type="RefSeq" id="WP_107727338.1">
    <property type="nucleotide sequence ID" value="NZ_PZZP01000001.1"/>
</dbReference>
<protein>
    <submittedName>
        <fullName evidence="1">Uncharacterized protein</fullName>
    </submittedName>
</protein>
<reference evidence="1 2" key="1">
    <citation type="submission" date="2018-04" db="EMBL/GenBank/DDBJ databases">
        <title>Genomic Encyclopedia of Archaeal and Bacterial Type Strains, Phase II (KMG-II): from individual species to whole genera.</title>
        <authorList>
            <person name="Goeker M."/>
        </authorList>
    </citation>
    <scope>NUCLEOTIDE SEQUENCE [LARGE SCALE GENOMIC DNA]</scope>
    <source>
        <strain evidence="1 2">DSM 45169</strain>
    </source>
</reference>
<name>A0A2T4ZDG2_9BACL</name>
<comment type="caution">
    <text evidence="1">The sequence shown here is derived from an EMBL/GenBank/DDBJ whole genome shotgun (WGS) entry which is preliminary data.</text>
</comment>
<dbReference type="OrthoDB" id="8778044at2"/>
<dbReference type="EMBL" id="PZZP01000001">
    <property type="protein sequence ID" value="PTM59938.1"/>
    <property type="molecule type" value="Genomic_DNA"/>
</dbReference>
<dbReference type="AlphaFoldDB" id="A0A2T4ZDG2"/>